<gene>
    <name evidence="2" type="ORF">EIL87_06965</name>
</gene>
<evidence type="ECO:0000259" key="1">
    <source>
        <dbReference type="Pfam" id="PF04149"/>
    </source>
</evidence>
<reference evidence="2 3" key="1">
    <citation type="submission" date="2018-11" db="EMBL/GenBank/DDBJ databases">
        <title>Saccharopolyspora rhizosphaerae sp. nov., an actinomycete isolated from rhizosphere soil in Thailand.</title>
        <authorList>
            <person name="Intra B."/>
            <person name="Euanorasetr J."/>
            <person name="Take A."/>
            <person name="Inahashi Y."/>
            <person name="Mori M."/>
            <person name="Panbangred W."/>
            <person name="Matsumoto A."/>
        </authorList>
    </citation>
    <scope>NUCLEOTIDE SEQUENCE [LARGE SCALE GENOMIC DNA]</scope>
    <source>
        <strain evidence="2 3">H219</strain>
    </source>
</reference>
<protein>
    <submittedName>
        <fullName evidence="2">DUF397 domain-containing protein</fullName>
    </submittedName>
</protein>
<dbReference type="OrthoDB" id="4558943at2"/>
<feature type="domain" description="DUF397" evidence="1">
    <location>
        <begin position="21"/>
        <end position="74"/>
    </location>
</feature>
<dbReference type="AlphaFoldDB" id="A0A3R8P1K1"/>
<keyword evidence="3" id="KW-1185">Reference proteome</keyword>
<name>A0A3R8P1K1_9PSEU</name>
<accession>A0A3R8P1K1</accession>
<organism evidence="2 3">
    <name type="scientific">Saccharopolyspora rhizosphaerae</name>
    <dbReference type="NCBI Taxonomy" id="2492662"/>
    <lineage>
        <taxon>Bacteria</taxon>
        <taxon>Bacillati</taxon>
        <taxon>Actinomycetota</taxon>
        <taxon>Actinomycetes</taxon>
        <taxon>Pseudonocardiales</taxon>
        <taxon>Pseudonocardiaceae</taxon>
        <taxon>Saccharopolyspora</taxon>
    </lineage>
</organism>
<evidence type="ECO:0000313" key="3">
    <source>
        <dbReference type="Proteomes" id="UP000274515"/>
    </source>
</evidence>
<evidence type="ECO:0000313" key="2">
    <source>
        <dbReference type="EMBL" id="RRO18003.1"/>
    </source>
</evidence>
<dbReference type="Proteomes" id="UP000274515">
    <property type="component" value="Unassembled WGS sequence"/>
</dbReference>
<dbReference type="InterPro" id="IPR007278">
    <property type="entry name" value="DUF397"/>
</dbReference>
<comment type="caution">
    <text evidence="2">The sequence shown here is derived from an EMBL/GenBank/DDBJ whole genome shotgun (WGS) entry which is preliminary data.</text>
</comment>
<dbReference type="Pfam" id="PF04149">
    <property type="entry name" value="DUF397"/>
    <property type="match status" value="1"/>
</dbReference>
<dbReference type="EMBL" id="RSAA01000007">
    <property type="protein sequence ID" value="RRO18003.1"/>
    <property type="molecule type" value="Genomic_DNA"/>
</dbReference>
<dbReference type="RefSeq" id="WP_125089356.1">
    <property type="nucleotide sequence ID" value="NZ_RSAA01000007.1"/>
</dbReference>
<sequence length="83" mass="9296">MPEIGAPEAPRQADLRWRSELRWRKSAHSNPSGNCVEVAELEPGRIAVRNSRFADGPVLVYTREEIAAFLEGVKEGDFDDLIC</sequence>
<proteinExistence type="predicted"/>